<keyword evidence="5" id="KW-0067">ATP-binding</keyword>
<keyword evidence="3" id="KW-0378">Hydrolase</keyword>
<protein>
    <submittedName>
        <fullName evidence="7">DNA helicase</fullName>
    </submittedName>
</protein>
<comment type="caution">
    <text evidence="7">The sequence shown here is derived from an EMBL/GenBank/DDBJ whole genome shotgun (WGS) entry which is preliminary data.</text>
</comment>
<keyword evidence="2" id="KW-0547">Nucleotide-binding</keyword>
<keyword evidence="4 7" id="KW-0347">Helicase</keyword>
<dbReference type="InterPro" id="IPR011335">
    <property type="entry name" value="Restrct_endonuc-II-like"/>
</dbReference>
<dbReference type="Pfam" id="PF13086">
    <property type="entry name" value="AAA_11"/>
    <property type="match status" value="1"/>
</dbReference>
<dbReference type="SUPFAM" id="SSF52980">
    <property type="entry name" value="Restriction endonuclease-like"/>
    <property type="match status" value="1"/>
</dbReference>
<gene>
    <name evidence="7" type="ORF">DNX69_15620</name>
</gene>
<dbReference type="Gene3D" id="3.40.960.10">
    <property type="entry name" value="VSR Endonuclease"/>
    <property type="match status" value="1"/>
</dbReference>
<evidence type="ECO:0000256" key="1">
    <source>
        <dbReference type="ARBA" id="ARBA00007913"/>
    </source>
</evidence>
<evidence type="ECO:0000256" key="4">
    <source>
        <dbReference type="ARBA" id="ARBA00022806"/>
    </source>
</evidence>
<accession>A0A323UF67</accession>
<dbReference type="PANTHER" id="PTHR43788">
    <property type="entry name" value="DNA2/NAM7 HELICASE FAMILY MEMBER"/>
    <property type="match status" value="1"/>
</dbReference>
<dbReference type="Pfam" id="PF18741">
    <property type="entry name" value="MTES_1575"/>
    <property type="match status" value="1"/>
</dbReference>
<dbReference type="GO" id="GO:0003677">
    <property type="term" value="F:DNA binding"/>
    <property type="evidence" value="ECO:0007669"/>
    <property type="project" value="InterPro"/>
</dbReference>
<dbReference type="GO" id="GO:0043139">
    <property type="term" value="F:5'-3' DNA helicase activity"/>
    <property type="evidence" value="ECO:0007669"/>
    <property type="project" value="TreeGrafter"/>
</dbReference>
<evidence type="ECO:0000256" key="3">
    <source>
        <dbReference type="ARBA" id="ARBA00022801"/>
    </source>
</evidence>
<evidence type="ECO:0000259" key="6">
    <source>
        <dbReference type="SMART" id="SM00382"/>
    </source>
</evidence>
<evidence type="ECO:0000313" key="7">
    <source>
        <dbReference type="EMBL" id="PZA11562.1"/>
    </source>
</evidence>
<dbReference type="GO" id="GO:0032784">
    <property type="term" value="P:regulation of DNA-templated transcription elongation"/>
    <property type="evidence" value="ECO:0007669"/>
    <property type="project" value="InterPro"/>
</dbReference>
<dbReference type="InterPro" id="IPR036953">
    <property type="entry name" value="GreA/GreB_C_sf"/>
</dbReference>
<dbReference type="CDD" id="cd18808">
    <property type="entry name" value="SF1_C_Upf1"/>
    <property type="match status" value="1"/>
</dbReference>
<dbReference type="SUPFAM" id="SSF52540">
    <property type="entry name" value="P-loop containing nucleoside triphosphate hydrolases"/>
    <property type="match status" value="1"/>
</dbReference>
<proteinExistence type="inferred from homology"/>
<dbReference type="Proteomes" id="UP000248134">
    <property type="component" value="Unassembled WGS sequence"/>
</dbReference>
<reference evidence="7 8" key="1">
    <citation type="submission" date="2018-06" db="EMBL/GenBank/DDBJ databases">
        <title>Draft Whole-Genome Sequence of the purple photosynthetic bacterium Rhodospeudomonas palustris XCP.</title>
        <authorList>
            <person name="Rayyan A."/>
            <person name="Meyer T.E."/>
            <person name="Kyndt J.A."/>
        </authorList>
    </citation>
    <scope>NUCLEOTIDE SEQUENCE [LARGE SCALE GENOMIC DNA]</scope>
    <source>
        <strain evidence="7 8">XCP</strain>
    </source>
</reference>
<organism evidence="7 8">
    <name type="scientific">Rhodopseudomonas palustris</name>
    <dbReference type="NCBI Taxonomy" id="1076"/>
    <lineage>
        <taxon>Bacteria</taxon>
        <taxon>Pseudomonadati</taxon>
        <taxon>Pseudomonadota</taxon>
        <taxon>Alphaproteobacteria</taxon>
        <taxon>Hyphomicrobiales</taxon>
        <taxon>Nitrobacteraceae</taxon>
        <taxon>Rhodopseudomonas</taxon>
    </lineage>
</organism>
<dbReference type="InterPro" id="IPR047187">
    <property type="entry name" value="SF1_C_Upf1"/>
</dbReference>
<evidence type="ECO:0000256" key="5">
    <source>
        <dbReference type="ARBA" id="ARBA00022840"/>
    </source>
</evidence>
<dbReference type="InterPro" id="IPR041679">
    <property type="entry name" value="DNA2/NAM7-like_C"/>
</dbReference>
<dbReference type="InterPro" id="IPR003593">
    <property type="entry name" value="AAA+_ATPase"/>
</dbReference>
<dbReference type="Gene3D" id="3.40.50.300">
    <property type="entry name" value="P-loop containing nucleotide triphosphate hydrolases"/>
    <property type="match status" value="3"/>
</dbReference>
<dbReference type="SUPFAM" id="SSF54534">
    <property type="entry name" value="FKBP-like"/>
    <property type="match status" value="1"/>
</dbReference>
<dbReference type="InterPro" id="IPR027417">
    <property type="entry name" value="P-loop_NTPase"/>
</dbReference>
<dbReference type="EMBL" id="QKQS01000023">
    <property type="protein sequence ID" value="PZA11562.1"/>
    <property type="molecule type" value="Genomic_DNA"/>
</dbReference>
<evidence type="ECO:0000256" key="2">
    <source>
        <dbReference type="ARBA" id="ARBA00022741"/>
    </source>
</evidence>
<sequence length="1629" mass="180875">MKGAEERAEGADGAPAERLAELLDYVEQVVKLDERPACRLSEYRLANGQTYAFHEHEFHALPGVTHDLTDDDGPIWLSMERLRRHDPPMPPNWLAFWIDLSPDPEKAPVSLGHALITVPQSECDALLASGRARAEDCAESFAAGARGQFDVRLPLEDWPEIATETENYISQSWLPWAVAEQPRRRSIALYQKLFEVAQLSELGGAEQAIELVWGIGLSRWMIEGTLIDLPLIERLVEIEIDEAAAGTIRIRPRQAPATVNLRPYDELKIDGVPMAQDAARRALSVVDEDPGVNPFERESFEVVLRACQTRLDSEGIYLPDSERIEPTVPPRPATQNLVVTDRWVVAARKRSDNFLLQDIANLKHAIELSPGDLPGPSRTLVMGPAPSRTNRWGSLTGSLGGLSESGVIDEPSAPLGDLFFPKPFNDEQVEIVRRLEENDGVVVQGPPGTGKTHTISNIICHYLALGRRVLVVSHGEPALAVLRDQLPPEVRDLAISITTLEKEGFKQLEGAVRLLQSIIESIRPGEQLRLIRDLENSIIGMRRRIVEIDDEIGQLAEKQLSVVPGSDLRPAELAAAVVASGDKYSWFVDRPAVFSANAAFDDDDLARIRDARLALGARIEHLRADLPSVADLPSGRALANLHLDIQRADALNAEAAKDSSLVLRLHSVEALEKAELAAEALDILLDACRYLERFPFLRSICTAAQLNKDDPVMQALRSFLPDAKSIVSEHFKYLQTPVTVQDDVSPELEDLIARCAAGDKVFGLFAFKERAFRPALEAIRILSRPPSSSEEWSHVRDYVAWRRRFTDLRLRWNGLVPELAAAGVGIDVPRQLSELADALEGTLIVAPGIHDGLQAGLRDVAIGDTTGLWPDEAKLRSIRTTLRNAIAAVRLAAAKQEVARLSELFGESGGKFGRLAKSFLDDVVGKAGLPEARVEDTWTKLLQAIDDLAHHRSHFETVREVADNLEFAGAPAWAAKLRDIAASDGQDLQIPSDWREAWNWGAAQSYLSSLDQRGALGSLAAERSRLEETVAKSFQQLVRERTFYALASSMNGQVRAALMMFATALRKVGKGTGKGAMRHRRDARKAMAACYDGVPCWIMPSWRVAEQLSGELGTFDLVIMDEASQSDIKEVTALLRGRKILVVGDDKQVSPTAAFIDNAKIERLERTFLTNQPFKTLLLPGASLYDLAKVMFPDKFVMLREHFRCVEPIIRFSTQFYTEALVPLRIPTTHERIDPPLVDIYVPDGERTGDKVNHREAEVVVSEVLNIIENPSLSRIGEGDRWRSIGVISLIGSKQAALINRMLLDAVGEEIFLRHKIACGDSATFQGNERDIVFLSMVADPAHKQSQTALHFEQRFNVAMSRARDRLYLVRSVREEELKPEDLKAKVIRHFRDPMKGSQRAAGDLASLCDSDFERAVLGRLVDRGYRVTPQVGAMGFKIDLVVEGAGDRRLAIECDGDKYHGAEKWADDMSRQRVLERVGWRFWRCWASSFIVDPDGCMADLFQILDSNGIRPMTIESPSERYAEQRVVDARIQSRHSSGEVSKARERPEGGIEVGDRIVVRYLDDNKTASFVLSQDRHDPVNGVISVGTAFGRQMVGFSEEDEIEIEDGGQSRRVLIVRAAKEGIRLN</sequence>
<dbReference type="OrthoDB" id="9757917at2"/>
<dbReference type="PANTHER" id="PTHR43788:SF8">
    <property type="entry name" value="DNA-BINDING PROTEIN SMUBP-2"/>
    <property type="match status" value="1"/>
</dbReference>
<dbReference type="GO" id="GO:0005524">
    <property type="term" value="F:ATP binding"/>
    <property type="evidence" value="ECO:0007669"/>
    <property type="project" value="UniProtKB-KW"/>
</dbReference>
<comment type="similarity">
    <text evidence="1">Belongs to the DNA2/NAM7 helicase family.</text>
</comment>
<name>A0A323UF67_RHOPL</name>
<dbReference type="Gene3D" id="3.10.50.30">
    <property type="entry name" value="Transcription elongation factor, GreA/GreB, C-terminal domain"/>
    <property type="match status" value="1"/>
</dbReference>
<dbReference type="InterPro" id="IPR050534">
    <property type="entry name" value="Coronavir_polyprotein_1ab"/>
</dbReference>
<dbReference type="RefSeq" id="WP_110787648.1">
    <property type="nucleotide sequence ID" value="NZ_QKQS01000023.1"/>
</dbReference>
<dbReference type="InterPro" id="IPR041677">
    <property type="entry name" value="DNA2/NAM7_AAA_11"/>
</dbReference>
<evidence type="ECO:0000313" key="8">
    <source>
        <dbReference type="Proteomes" id="UP000248134"/>
    </source>
</evidence>
<dbReference type="Pfam" id="PF13087">
    <property type="entry name" value="AAA_12"/>
    <property type="match status" value="1"/>
</dbReference>
<dbReference type="GO" id="GO:0016787">
    <property type="term" value="F:hydrolase activity"/>
    <property type="evidence" value="ECO:0007669"/>
    <property type="project" value="UniProtKB-KW"/>
</dbReference>
<dbReference type="SMART" id="SM00382">
    <property type="entry name" value="AAA"/>
    <property type="match status" value="1"/>
</dbReference>
<feature type="domain" description="AAA+ ATPase" evidence="6">
    <location>
        <begin position="437"/>
        <end position="620"/>
    </location>
</feature>
<dbReference type="InterPro" id="IPR049468">
    <property type="entry name" value="Restrct_endonuc-II-like_dom"/>
</dbReference>